<dbReference type="PROSITE" id="PS01285">
    <property type="entry name" value="FA58C_1"/>
    <property type="match status" value="1"/>
</dbReference>
<dbReference type="SUPFAM" id="SSF49785">
    <property type="entry name" value="Galactose-binding domain-like"/>
    <property type="match status" value="1"/>
</dbReference>
<reference evidence="3" key="3">
    <citation type="submission" date="2023-05" db="EMBL/GenBank/DDBJ databases">
        <authorList>
            <person name="Smith C.H."/>
        </authorList>
    </citation>
    <scope>NUCLEOTIDE SEQUENCE</scope>
    <source>
        <strain evidence="3">CHS0354</strain>
        <tissue evidence="3">Mantle</tissue>
    </source>
</reference>
<dbReference type="EMBL" id="JAEAOA010000312">
    <property type="protein sequence ID" value="KAK3583066.1"/>
    <property type="molecule type" value="Genomic_DNA"/>
</dbReference>
<dbReference type="AlphaFoldDB" id="A0AAE0VMH0"/>
<accession>A0AAE0VMH0</accession>
<name>A0AAE0VMH0_9BIVA</name>
<dbReference type="PANTHER" id="PTHR24543">
    <property type="entry name" value="MULTICOPPER OXIDASE-RELATED"/>
    <property type="match status" value="1"/>
</dbReference>
<evidence type="ECO:0000259" key="2">
    <source>
        <dbReference type="PROSITE" id="PS50022"/>
    </source>
</evidence>
<feature type="domain" description="F5/8 type C" evidence="2">
    <location>
        <begin position="136"/>
        <end position="298"/>
    </location>
</feature>
<dbReference type="InterPro" id="IPR000421">
    <property type="entry name" value="FA58C"/>
</dbReference>
<protein>
    <recommendedName>
        <fullName evidence="2">F5/8 type C domain-containing protein</fullName>
    </recommendedName>
</protein>
<reference evidence="3" key="1">
    <citation type="journal article" date="2021" name="Genome Biol. Evol.">
        <title>A High-Quality Reference Genome for a Parasitic Bivalve with Doubly Uniparental Inheritance (Bivalvia: Unionida).</title>
        <authorList>
            <person name="Smith C.H."/>
        </authorList>
    </citation>
    <scope>NUCLEOTIDE SEQUENCE</scope>
    <source>
        <strain evidence="3">CHS0354</strain>
    </source>
</reference>
<feature type="region of interest" description="Disordered" evidence="1">
    <location>
        <begin position="413"/>
        <end position="506"/>
    </location>
</feature>
<keyword evidence="4" id="KW-1185">Reference proteome</keyword>
<evidence type="ECO:0000256" key="1">
    <source>
        <dbReference type="SAM" id="MobiDB-lite"/>
    </source>
</evidence>
<dbReference type="PROSITE" id="PS01286">
    <property type="entry name" value="FA58C_2"/>
    <property type="match status" value="1"/>
</dbReference>
<organism evidence="3 4">
    <name type="scientific">Potamilus streckersoni</name>
    <dbReference type="NCBI Taxonomy" id="2493646"/>
    <lineage>
        <taxon>Eukaryota</taxon>
        <taxon>Metazoa</taxon>
        <taxon>Spiralia</taxon>
        <taxon>Lophotrochozoa</taxon>
        <taxon>Mollusca</taxon>
        <taxon>Bivalvia</taxon>
        <taxon>Autobranchia</taxon>
        <taxon>Heteroconchia</taxon>
        <taxon>Palaeoheterodonta</taxon>
        <taxon>Unionida</taxon>
        <taxon>Unionoidea</taxon>
        <taxon>Unionidae</taxon>
        <taxon>Ambleminae</taxon>
        <taxon>Lampsilini</taxon>
        <taxon>Potamilus</taxon>
    </lineage>
</organism>
<reference evidence="3" key="2">
    <citation type="journal article" date="2021" name="Genome Biol. Evol.">
        <title>Developing a high-quality reference genome for a parasitic bivalve with doubly uniparental inheritance (Bivalvia: Unionida).</title>
        <authorList>
            <person name="Smith C.H."/>
        </authorList>
    </citation>
    <scope>NUCLEOTIDE SEQUENCE</scope>
    <source>
        <strain evidence="3">CHS0354</strain>
        <tissue evidence="3">Mantle</tissue>
    </source>
</reference>
<dbReference type="PROSITE" id="PS50022">
    <property type="entry name" value="FA58C_3"/>
    <property type="match status" value="1"/>
</dbReference>
<dbReference type="CDD" id="cd00057">
    <property type="entry name" value="FA58C"/>
    <property type="match status" value="1"/>
</dbReference>
<evidence type="ECO:0000313" key="3">
    <source>
        <dbReference type="EMBL" id="KAK3583066.1"/>
    </source>
</evidence>
<dbReference type="Gene3D" id="2.60.120.260">
    <property type="entry name" value="Galactose-binding domain-like"/>
    <property type="match status" value="1"/>
</dbReference>
<dbReference type="FunFam" id="2.60.120.260:FF:000016">
    <property type="entry name" value="Contactin-associated protein-like 4 isoform 1"/>
    <property type="match status" value="1"/>
</dbReference>
<dbReference type="Pfam" id="PF00754">
    <property type="entry name" value="F5_F8_type_C"/>
    <property type="match status" value="1"/>
</dbReference>
<dbReference type="Proteomes" id="UP001195483">
    <property type="component" value="Unassembled WGS sequence"/>
</dbReference>
<dbReference type="InterPro" id="IPR008979">
    <property type="entry name" value="Galactose-bd-like_sf"/>
</dbReference>
<sequence>MIPFSNQGGALKWYQTRIASLHCNVYKNILRSAAIKTSGMKIPLKPICAGDYIQFNCSLTDKNCLPCRERLPSCSGLPDGKKGFLSRSASPEYIECFQNRTISVGKCWSGDYDEEHRQCNGFVYGAIPLGYAQAVCNDDLVSGLNGIPDTKITASSEFGVNDPTHDYSAPRGRLNTTEVTDSSGIVHIGSWTSEKNDVNQWLQFELNEPSLIRGITTQGRNGCCKQWVTKFRVLYSMDCKNWTQVGGHNVSNMIFKGNSDEDTPESNVFDCPVIAKCIRINPQDWNHHISLRAEIHGCPLPSGQAQTTTATTSVTTGAGTTSTVASTTTGAMTTQPQTTGVITTQPQTTGVVTTLPQTSGALTTQTQTTGTATTQTQNTGAVTTQSQTTGAATTQSQTTGVATTQSQTTGAATAQSQTTGAATTQSQTTGAATTQSQTTGAATTQSQTTGAATTQSQTTGAATSQSQTTGAATTQSQTTGAATTHSQTTGAATTQSQTTGAATTHPLTTTGVISMTTTKVGATTITASATATTTTTSAIGSTSTAGKLDEENANYRFVSLEDDPDLVPVPGSWAQRVVRLNLVSK</sequence>
<feature type="region of interest" description="Disordered" evidence="1">
    <location>
        <begin position="362"/>
        <end position="400"/>
    </location>
</feature>
<evidence type="ECO:0000313" key="4">
    <source>
        <dbReference type="Proteomes" id="UP001195483"/>
    </source>
</evidence>
<comment type="caution">
    <text evidence="3">The sequence shown here is derived from an EMBL/GenBank/DDBJ whole genome shotgun (WGS) entry which is preliminary data.</text>
</comment>
<gene>
    <name evidence="3" type="ORF">CHS0354_004011</name>
</gene>
<dbReference type="SMART" id="SM00231">
    <property type="entry name" value="FA58C"/>
    <property type="match status" value="1"/>
</dbReference>
<proteinExistence type="predicted"/>